<dbReference type="AlphaFoldDB" id="A0AAN6LNA8"/>
<keyword evidence="4" id="KW-0804">Transcription</keyword>
<name>A0AAN6LNA8_9PLEO</name>
<dbReference type="Proteomes" id="UP001280581">
    <property type="component" value="Unassembled WGS sequence"/>
</dbReference>
<feature type="compositionally biased region" description="Low complexity" evidence="6">
    <location>
        <begin position="558"/>
        <end position="571"/>
    </location>
</feature>
<feature type="compositionally biased region" description="Polar residues" evidence="6">
    <location>
        <begin position="543"/>
        <end position="557"/>
    </location>
</feature>
<keyword evidence="3" id="KW-0238">DNA-binding</keyword>
<dbReference type="EMBL" id="WVTA01000017">
    <property type="protein sequence ID" value="KAK3200834.1"/>
    <property type="molecule type" value="Genomic_DNA"/>
</dbReference>
<evidence type="ECO:0000313" key="8">
    <source>
        <dbReference type="EMBL" id="KAK3200834.1"/>
    </source>
</evidence>
<evidence type="ECO:0000256" key="3">
    <source>
        <dbReference type="ARBA" id="ARBA00023125"/>
    </source>
</evidence>
<evidence type="ECO:0000256" key="5">
    <source>
        <dbReference type="ARBA" id="ARBA00023242"/>
    </source>
</evidence>
<accession>A0AAN6LNA8</accession>
<keyword evidence="2" id="KW-0805">Transcription regulation</keyword>
<feature type="region of interest" description="Disordered" evidence="6">
    <location>
        <begin position="539"/>
        <end position="580"/>
    </location>
</feature>
<feature type="domain" description="Zn(2)-C6 fungal-type" evidence="7">
    <location>
        <begin position="26"/>
        <end position="58"/>
    </location>
</feature>
<evidence type="ECO:0000256" key="6">
    <source>
        <dbReference type="SAM" id="MobiDB-lite"/>
    </source>
</evidence>
<gene>
    <name evidence="8" type="ORF">GRF29_213g155742</name>
</gene>
<evidence type="ECO:0000313" key="9">
    <source>
        <dbReference type="Proteomes" id="UP001280581"/>
    </source>
</evidence>
<evidence type="ECO:0000256" key="4">
    <source>
        <dbReference type="ARBA" id="ARBA00023163"/>
    </source>
</evidence>
<reference evidence="8 9" key="1">
    <citation type="submission" date="2021-02" db="EMBL/GenBank/DDBJ databases">
        <title>Genome assembly of Pseudopithomyces chartarum.</title>
        <authorList>
            <person name="Jauregui R."/>
            <person name="Singh J."/>
            <person name="Voisey C."/>
        </authorList>
    </citation>
    <scope>NUCLEOTIDE SEQUENCE [LARGE SCALE GENOMIC DNA]</scope>
    <source>
        <strain evidence="8 9">AGR01</strain>
    </source>
</reference>
<dbReference type="GO" id="GO:0000981">
    <property type="term" value="F:DNA-binding transcription factor activity, RNA polymerase II-specific"/>
    <property type="evidence" value="ECO:0007669"/>
    <property type="project" value="InterPro"/>
</dbReference>
<dbReference type="CDD" id="cd12148">
    <property type="entry name" value="fungal_TF_MHR"/>
    <property type="match status" value="1"/>
</dbReference>
<comment type="caution">
    <text evidence="8">The sequence shown here is derived from an EMBL/GenBank/DDBJ whole genome shotgun (WGS) entry which is preliminary data.</text>
</comment>
<dbReference type="InterPro" id="IPR036864">
    <property type="entry name" value="Zn2-C6_fun-type_DNA-bd_sf"/>
</dbReference>
<dbReference type="GO" id="GO:0008270">
    <property type="term" value="F:zinc ion binding"/>
    <property type="evidence" value="ECO:0007669"/>
    <property type="project" value="InterPro"/>
</dbReference>
<proteinExistence type="predicted"/>
<dbReference type="InterPro" id="IPR051089">
    <property type="entry name" value="prtT"/>
</dbReference>
<dbReference type="GO" id="GO:0006351">
    <property type="term" value="P:DNA-templated transcription"/>
    <property type="evidence" value="ECO:0007669"/>
    <property type="project" value="InterPro"/>
</dbReference>
<evidence type="ECO:0000256" key="1">
    <source>
        <dbReference type="ARBA" id="ARBA00004123"/>
    </source>
</evidence>
<organism evidence="8 9">
    <name type="scientific">Pseudopithomyces chartarum</name>
    <dbReference type="NCBI Taxonomy" id="1892770"/>
    <lineage>
        <taxon>Eukaryota</taxon>
        <taxon>Fungi</taxon>
        <taxon>Dikarya</taxon>
        <taxon>Ascomycota</taxon>
        <taxon>Pezizomycotina</taxon>
        <taxon>Dothideomycetes</taxon>
        <taxon>Pleosporomycetidae</taxon>
        <taxon>Pleosporales</taxon>
        <taxon>Massarineae</taxon>
        <taxon>Didymosphaeriaceae</taxon>
        <taxon>Pseudopithomyces</taxon>
    </lineage>
</organism>
<dbReference type="SUPFAM" id="SSF57701">
    <property type="entry name" value="Zn2/Cys6 DNA-binding domain"/>
    <property type="match status" value="1"/>
</dbReference>
<comment type="subcellular location">
    <subcellularLocation>
        <location evidence="1">Nucleus</location>
    </subcellularLocation>
</comment>
<dbReference type="InterPro" id="IPR001138">
    <property type="entry name" value="Zn2Cys6_DnaBD"/>
</dbReference>
<dbReference type="Gene3D" id="4.10.240.10">
    <property type="entry name" value="Zn(2)-C6 fungal-type DNA-binding domain"/>
    <property type="match status" value="1"/>
</dbReference>
<sequence>MSLAPPVDSESGSWRASSGEPLFSKTCQNCFSLKIRCDRTHRKDICDRCARLGKQCVFRPAKRRDNSAKRDSRIQALESQVRDLLRSQSPAQNVQRPLPDVPLSATSSPQSDGDVIGEDIISMERADILVEVYKSDMMPHFPFVIVPPHETGTTLRHQKPFLFLALISVASFHDLATQETLGNRFKVMVTEKVLYGGDDCIKLEYLQGLLIVLAWNQYHGRSKYFTQYLQLAISIAVDMRLDRRPNNNEKRGPEAKRDPLVEGVVPEKYGLAAQAWGADEQRAAAGIFYISSTVSKLFDKMNTYACTPSMEEGCLILGQRAEYRTDKDLYHVIQLQKIIENIETLVKQQNSETDVEDAYFRVRAQLEEFRAYMNADFSDSHLLFMQFHTAKLFLLQVAFFERNLQQSPARHLQLIGEGLEGAKAFLDLFLWLPPKSEMSLTNQEWVQLSFGVTQAAKFAIVSKLTAVEAQTRELRQRLNLDNVFRHLCLRIGALVGRASEANKRKDIFYYYEQRTRKIKNWYEKMAQAIDAQNANAQLAGGSQAVSRPQYQPSPHAQSWSTPSSYVSSTPSIHQSPLQSDLRHASQVPLTYALHHQQQLQALSPQNQPLHSETPYTMLHSPHDVPATNMDMVPLGSYPAFGDIPTTPFPDMMSAPGWDTLFTVPMEDMSWLVDVSQGFGGMNHTSSPSNNSWGETGS</sequence>
<keyword evidence="5" id="KW-0539">Nucleus</keyword>
<evidence type="ECO:0000256" key="2">
    <source>
        <dbReference type="ARBA" id="ARBA00023015"/>
    </source>
</evidence>
<protein>
    <recommendedName>
        <fullName evidence="7">Zn(2)-C6 fungal-type domain-containing protein</fullName>
    </recommendedName>
</protein>
<dbReference type="PANTHER" id="PTHR31845:SF37">
    <property type="entry name" value="TRANSCRIPTION FACTOR DOMAIN-CONTAINING PROTEIN"/>
    <property type="match status" value="1"/>
</dbReference>
<evidence type="ECO:0000259" key="7">
    <source>
        <dbReference type="PROSITE" id="PS50048"/>
    </source>
</evidence>
<feature type="compositionally biased region" description="Polar residues" evidence="6">
    <location>
        <begin position="86"/>
        <end position="95"/>
    </location>
</feature>
<keyword evidence="9" id="KW-1185">Reference proteome</keyword>
<dbReference type="PROSITE" id="PS50048">
    <property type="entry name" value="ZN2_CY6_FUNGAL_2"/>
    <property type="match status" value="1"/>
</dbReference>
<dbReference type="CDD" id="cd00067">
    <property type="entry name" value="GAL4"/>
    <property type="match status" value="1"/>
</dbReference>
<feature type="region of interest" description="Disordered" evidence="6">
    <location>
        <begin position="82"/>
        <end position="112"/>
    </location>
</feature>
<dbReference type="GO" id="GO:0000976">
    <property type="term" value="F:transcription cis-regulatory region binding"/>
    <property type="evidence" value="ECO:0007669"/>
    <property type="project" value="TreeGrafter"/>
</dbReference>
<dbReference type="GO" id="GO:0005634">
    <property type="term" value="C:nucleus"/>
    <property type="evidence" value="ECO:0007669"/>
    <property type="project" value="UniProtKB-SubCell"/>
</dbReference>
<dbReference type="PANTHER" id="PTHR31845">
    <property type="entry name" value="FINGER DOMAIN PROTEIN, PUTATIVE-RELATED"/>
    <property type="match status" value="1"/>
</dbReference>